<dbReference type="RefSeq" id="WP_249701099.1">
    <property type="nucleotide sequence ID" value="NZ_JAMFLX010000026.1"/>
</dbReference>
<dbReference type="Proteomes" id="UP001203338">
    <property type="component" value="Unassembled WGS sequence"/>
</dbReference>
<name>A0ABT0PM05_9GAMM</name>
<dbReference type="NCBIfam" id="TIGR02292">
    <property type="entry name" value="ygfB_yecA"/>
    <property type="match status" value="1"/>
</dbReference>
<dbReference type="Gene3D" id="1.20.120.740">
    <property type="entry name" value="YgfB uncharacterised protein family UPF0149, PF03695"/>
    <property type="match status" value="1"/>
</dbReference>
<gene>
    <name evidence="1" type="ORF">M3P05_16300</name>
</gene>
<evidence type="ECO:0000313" key="1">
    <source>
        <dbReference type="EMBL" id="MCL6271483.1"/>
    </source>
</evidence>
<protein>
    <submittedName>
        <fullName evidence="1">YecA family protein</fullName>
    </submittedName>
</protein>
<reference evidence="1 2" key="1">
    <citation type="submission" date="2022-05" db="EMBL/GenBank/DDBJ databases">
        <authorList>
            <person name="Park J.-S."/>
        </authorList>
    </citation>
    <scope>NUCLEOTIDE SEQUENCE [LARGE SCALE GENOMIC DNA]</scope>
    <source>
        <strain evidence="1 2">2012CJ34-2</strain>
    </source>
</reference>
<dbReference type="EMBL" id="JAMFLX010000026">
    <property type="protein sequence ID" value="MCL6271483.1"/>
    <property type="molecule type" value="Genomic_DNA"/>
</dbReference>
<dbReference type="InterPro" id="IPR011978">
    <property type="entry name" value="YgfB-like"/>
</dbReference>
<proteinExistence type="predicted"/>
<dbReference type="Pfam" id="PF03695">
    <property type="entry name" value="UPF0149"/>
    <property type="match status" value="1"/>
</dbReference>
<organism evidence="1 2">
    <name type="scientific">Parendozoicomonas callyspongiae</name>
    <dbReference type="NCBI Taxonomy" id="2942213"/>
    <lineage>
        <taxon>Bacteria</taxon>
        <taxon>Pseudomonadati</taxon>
        <taxon>Pseudomonadota</taxon>
        <taxon>Gammaproteobacteria</taxon>
        <taxon>Oceanospirillales</taxon>
        <taxon>Endozoicomonadaceae</taxon>
        <taxon>Parendozoicomonas</taxon>
    </lineage>
</organism>
<keyword evidence="2" id="KW-1185">Reference proteome</keyword>
<comment type="caution">
    <text evidence="1">The sequence shown here is derived from an EMBL/GenBank/DDBJ whole genome shotgun (WGS) entry which is preliminary data.</text>
</comment>
<dbReference type="SUPFAM" id="SSF101327">
    <property type="entry name" value="YgfB-like"/>
    <property type="match status" value="1"/>
</dbReference>
<accession>A0ABT0PM05</accession>
<sequence>MTDSDLLLDGRLFQALDKVADKDEEALDAIMGHGYLTAQAISPQPDSAEDICQTMFPDIAVTGLTQEQLVSDILAAMAEIDNQLNDEVMIPVSVEEDEDILESELADWCAGFMEAHIEQEELWLNNAKEQEIAELLLPVAALSGLFVEEEEFSEISGNPDLLEDMATQLPEVLVELYLMIRTD</sequence>
<evidence type="ECO:0000313" key="2">
    <source>
        <dbReference type="Proteomes" id="UP001203338"/>
    </source>
</evidence>
<dbReference type="InterPro" id="IPR036255">
    <property type="entry name" value="YgfB-like_sf"/>
</dbReference>